<evidence type="ECO:0000256" key="6">
    <source>
        <dbReference type="ARBA" id="ARBA00023212"/>
    </source>
</evidence>
<evidence type="ECO:0000256" key="5">
    <source>
        <dbReference type="ARBA" id="ARBA00022837"/>
    </source>
</evidence>
<feature type="domain" description="EF-hand" evidence="8">
    <location>
        <begin position="44"/>
        <end position="79"/>
    </location>
</feature>
<dbReference type="InterPro" id="IPR002048">
    <property type="entry name" value="EF_hand_dom"/>
</dbReference>
<evidence type="ECO:0000313" key="10">
    <source>
        <dbReference type="Proteomes" id="UP000187209"/>
    </source>
</evidence>
<dbReference type="SUPFAM" id="SSF47473">
    <property type="entry name" value="EF-hand"/>
    <property type="match status" value="1"/>
</dbReference>
<keyword evidence="6" id="KW-0206">Cytoskeleton</keyword>
<feature type="domain" description="EF-hand" evidence="8">
    <location>
        <begin position="8"/>
        <end position="43"/>
    </location>
</feature>
<comment type="similarity">
    <text evidence="2">Belongs to the centrin family.</text>
</comment>
<comment type="subcellular location">
    <subcellularLocation>
        <location evidence="1">Cytoplasm</location>
        <location evidence="1">Cytoskeleton</location>
    </subcellularLocation>
</comment>
<comment type="function">
    <text evidence="7">Plays a fundamental role in microtubule organizing center structure and function. Component of the infraciliary lattice (ICL) and the ciliary basal bodies.</text>
</comment>
<evidence type="ECO:0000256" key="2">
    <source>
        <dbReference type="ARBA" id="ARBA00005253"/>
    </source>
</evidence>
<name>A0A1R2D0Q3_9CILI</name>
<evidence type="ECO:0000256" key="4">
    <source>
        <dbReference type="ARBA" id="ARBA00022737"/>
    </source>
</evidence>
<keyword evidence="10" id="KW-1185">Reference proteome</keyword>
<dbReference type="OrthoDB" id="364387at2759"/>
<dbReference type="Proteomes" id="UP000187209">
    <property type="component" value="Unassembled WGS sequence"/>
</dbReference>
<dbReference type="Gene3D" id="1.10.238.10">
    <property type="entry name" value="EF-hand"/>
    <property type="match status" value="2"/>
</dbReference>
<accession>A0A1R2D0Q3</accession>
<dbReference type="Pfam" id="PF13499">
    <property type="entry name" value="EF-hand_7"/>
    <property type="match status" value="1"/>
</dbReference>
<keyword evidence="3" id="KW-0963">Cytoplasm</keyword>
<dbReference type="InterPro" id="IPR011992">
    <property type="entry name" value="EF-hand-dom_pair"/>
</dbReference>
<dbReference type="PANTHER" id="PTHR23050">
    <property type="entry name" value="CALCIUM BINDING PROTEIN"/>
    <property type="match status" value="1"/>
</dbReference>
<gene>
    <name evidence="9" type="ORF">SteCoe_1987</name>
</gene>
<sequence>MADVDEAQVEAEIKEIFDYFDQDGSGNIDSDELKECLKCLGENVVDEEVNDMIAAMDIDGDGTINYSEFVKEMRKRYGKRDVEKELQAVYARFVQDGSSFITKEGVQHVMNTIFKEGMNIDEAEDMIKVVGGDKGYVTFEEFKKVMLEGV</sequence>
<keyword evidence="5" id="KW-0106">Calcium</keyword>
<evidence type="ECO:0000313" key="9">
    <source>
        <dbReference type="EMBL" id="OMJ94803.1"/>
    </source>
</evidence>
<dbReference type="EMBL" id="MPUH01000021">
    <property type="protein sequence ID" value="OMJ94803.1"/>
    <property type="molecule type" value="Genomic_DNA"/>
</dbReference>
<evidence type="ECO:0000256" key="7">
    <source>
        <dbReference type="ARBA" id="ARBA00025692"/>
    </source>
</evidence>
<comment type="caution">
    <text evidence="9">The sequence shown here is derived from an EMBL/GenBank/DDBJ whole genome shotgun (WGS) entry which is preliminary data.</text>
</comment>
<dbReference type="CDD" id="cd00051">
    <property type="entry name" value="EFh"/>
    <property type="match status" value="1"/>
</dbReference>
<dbReference type="AlphaFoldDB" id="A0A1R2D0Q3"/>
<keyword evidence="4" id="KW-0677">Repeat</keyword>
<proteinExistence type="inferred from homology"/>
<dbReference type="SMART" id="SM00054">
    <property type="entry name" value="EFh"/>
    <property type="match status" value="3"/>
</dbReference>
<dbReference type="PROSITE" id="PS00018">
    <property type="entry name" value="EF_HAND_1"/>
    <property type="match status" value="2"/>
</dbReference>
<dbReference type="GO" id="GO:0005856">
    <property type="term" value="C:cytoskeleton"/>
    <property type="evidence" value="ECO:0007669"/>
    <property type="project" value="UniProtKB-SubCell"/>
</dbReference>
<evidence type="ECO:0000259" key="8">
    <source>
        <dbReference type="PROSITE" id="PS50222"/>
    </source>
</evidence>
<evidence type="ECO:0000256" key="3">
    <source>
        <dbReference type="ARBA" id="ARBA00022490"/>
    </source>
</evidence>
<dbReference type="FunFam" id="1.10.238.10:FF:000178">
    <property type="entry name" value="Calmodulin-2 A"/>
    <property type="match status" value="1"/>
</dbReference>
<dbReference type="InterPro" id="IPR050145">
    <property type="entry name" value="Centrin_CML-like"/>
</dbReference>
<dbReference type="PROSITE" id="PS50222">
    <property type="entry name" value="EF_HAND_2"/>
    <property type="match status" value="2"/>
</dbReference>
<evidence type="ECO:0000256" key="1">
    <source>
        <dbReference type="ARBA" id="ARBA00004245"/>
    </source>
</evidence>
<reference evidence="9 10" key="1">
    <citation type="submission" date="2016-11" db="EMBL/GenBank/DDBJ databases">
        <title>The macronuclear genome of Stentor coeruleus: a giant cell with tiny introns.</title>
        <authorList>
            <person name="Slabodnick M."/>
            <person name="Ruby J.G."/>
            <person name="Reiff S.B."/>
            <person name="Swart E.C."/>
            <person name="Gosai S."/>
            <person name="Prabakaran S."/>
            <person name="Witkowska E."/>
            <person name="Larue G.E."/>
            <person name="Fisher S."/>
            <person name="Freeman R.M."/>
            <person name="Gunawardena J."/>
            <person name="Chu W."/>
            <person name="Stover N.A."/>
            <person name="Gregory B.D."/>
            <person name="Nowacki M."/>
            <person name="Derisi J."/>
            <person name="Roy S.W."/>
            <person name="Marshall W.F."/>
            <person name="Sood P."/>
        </authorList>
    </citation>
    <scope>NUCLEOTIDE SEQUENCE [LARGE SCALE GENOMIC DNA]</scope>
    <source>
        <strain evidence="9">WM001</strain>
    </source>
</reference>
<protein>
    <recommendedName>
        <fullName evidence="8">EF-hand domain-containing protein</fullName>
    </recommendedName>
</protein>
<organism evidence="9 10">
    <name type="scientific">Stentor coeruleus</name>
    <dbReference type="NCBI Taxonomy" id="5963"/>
    <lineage>
        <taxon>Eukaryota</taxon>
        <taxon>Sar</taxon>
        <taxon>Alveolata</taxon>
        <taxon>Ciliophora</taxon>
        <taxon>Postciliodesmatophora</taxon>
        <taxon>Heterotrichea</taxon>
        <taxon>Heterotrichida</taxon>
        <taxon>Stentoridae</taxon>
        <taxon>Stentor</taxon>
    </lineage>
</organism>
<dbReference type="InterPro" id="IPR018247">
    <property type="entry name" value="EF_Hand_1_Ca_BS"/>
</dbReference>
<dbReference type="GO" id="GO:0005509">
    <property type="term" value="F:calcium ion binding"/>
    <property type="evidence" value="ECO:0007669"/>
    <property type="project" value="InterPro"/>
</dbReference>